<feature type="signal peptide" evidence="3">
    <location>
        <begin position="1"/>
        <end position="15"/>
    </location>
</feature>
<evidence type="ECO:0000313" key="4">
    <source>
        <dbReference type="EMBL" id="CAD7417538.1"/>
    </source>
</evidence>
<protein>
    <submittedName>
        <fullName evidence="4">Uncharacterized protein</fullName>
    </submittedName>
</protein>
<keyword evidence="3" id="KW-0732">Signal</keyword>
<keyword evidence="2" id="KW-0472">Membrane</keyword>
<accession>A0A7R9DQ42</accession>
<organism evidence="4">
    <name type="scientific">Timema poppense</name>
    <name type="common">Walking stick</name>
    <dbReference type="NCBI Taxonomy" id="170557"/>
    <lineage>
        <taxon>Eukaryota</taxon>
        <taxon>Metazoa</taxon>
        <taxon>Ecdysozoa</taxon>
        <taxon>Arthropoda</taxon>
        <taxon>Hexapoda</taxon>
        <taxon>Insecta</taxon>
        <taxon>Pterygota</taxon>
        <taxon>Neoptera</taxon>
        <taxon>Polyneoptera</taxon>
        <taxon>Phasmatodea</taxon>
        <taxon>Timematodea</taxon>
        <taxon>Timematoidea</taxon>
        <taxon>Timematidae</taxon>
        <taxon>Timema</taxon>
    </lineage>
</organism>
<feature type="compositionally biased region" description="Acidic residues" evidence="1">
    <location>
        <begin position="25"/>
        <end position="46"/>
    </location>
</feature>
<reference evidence="4" key="1">
    <citation type="submission" date="2020-11" db="EMBL/GenBank/DDBJ databases">
        <authorList>
            <person name="Tran Van P."/>
        </authorList>
    </citation>
    <scope>NUCLEOTIDE SEQUENCE</scope>
</reference>
<evidence type="ECO:0000256" key="2">
    <source>
        <dbReference type="SAM" id="Phobius"/>
    </source>
</evidence>
<feature type="transmembrane region" description="Helical" evidence="2">
    <location>
        <begin position="69"/>
        <end position="86"/>
    </location>
</feature>
<evidence type="ECO:0000256" key="3">
    <source>
        <dbReference type="SAM" id="SignalP"/>
    </source>
</evidence>
<proteinExistence type="predicted"/>
<evidence type="ECO:0000256" key="1">
    <source>
        <dbReference type="SAM" id="MobiDB-lite"/>
    </source>
</evidence>
<keyword evidence="2" id="KW-0812">Transmembrane</keyword>
<sequence length="192" mass="20724">MKKLVFILLLGLVLAKKPNKTNKDDESEEVLTLDDVDDDDDDDDDDDEYGINGLMKRVSGLNHHDKPKAVAVAFAIAAAVAIYIFYGKQCHCPHYVQSHGTHHGPPEFYDHDRESRSIDVGMLSNIIEGGSLTCPDSCTALSCIGKSIGRTDPVRDVLTCPDSCTALGCTGKTMGRIDPVGGSLHVQISAQP</sequence>
<feature type="region of interest" description="Disordered" evidence="1">
    <location>
        <begin position="20"/>
        <end position="46"/>
    </location>
</feature>
<name>A0A7R9DQ42_TIMPO</name>
<keyword evidence="2" id="KW-1133">Transmembrane helix</keyword>
<feature type="chain" id="PRO_5031136256" evidence="3">
    <location>
        <begin position="16"/>
        <end position="192"/>
    </location>
</feature>
<dbReference type="AlphaFoldDB" id="A0A7R9DQ42"/>
<dbReference type="EMBL" id="OD014023">
    <property type="protein sequence ID" value="CAD7417538.1"/>
    <property type="molecule type" value="Genomic_DNA"/>
</dbReference>
<gene>
    <name evidence="4" type="ORF">TPSB3V08_LOCUS11848</name>
</gene>